<evidence type="ECO:0000256" key="1">
    <source>
        <dbReference type="SAM" id="Phobius"/>
    </source>
</evidence>
<proteinExistence type="predicted"/>
<protein>
    <submittedName>
        <fullName evidence="2">Capsule biosynthesis protein</fullName>
    </submittedName>
</protein>
<dbReference type="RefSeq" id="WP_381420747.1">
    <property type="nucleotide sequence ID" value="NZ_JBHSDH010000010.1"/>
</dbReference>
<name>A0ABV8RE45_9SPHN</name>
<gene>
    <name evidence="2" type="ORF">ACFOWX_01870</name>
</gene>
<feature type="transmembrane region" description="Helical" evidence="1">
    <location>
        <begin position="331"/>
        <end position="353"/>
    </location>
</feature>
<keyword evidence="1" id="KW-0812">Transmembrane</keyword>
<reference evidence="3" key="1">
    <citation type="journal article" date="2019" name="Int. J. Syst. Evol. Microbiol.">
        <title>The Global Catalogue of Microorganisms (GCM) 10K type strain sequencing project: providing services to taxonomists for standard genome sequencing and annotation.</title>
        <authorList>
            <consortium name="The Broad Institute Genomics Platform"/>
            <consortium name="The Broad Institute Genome Sequencing Center for Infectious Disease"/>
            <person name="Wu L."/>
            <person name="Ma J."/>
        </authorList>
    </citation>
    <scope>NUCLEOTIDE SEQUENCE [LARGE SCALE GENOMIC DNA]</scope>
    <source>
        <strain evidence="3">CECT 8531</strain>
    </source>
</reference>
<evidence type="ECO:0000313" key="2">
    <source>
        <dbReference type="EMBL" id="MFC4291155.1"/>
    </source>
</evidence>
<keyword evidence="1" id="KW-1133">Transmembrane helix</keyword>
<organism evidence="2 3">
    <name type="scientific">Sphingorhabdus arenilitoris</name>
    <dbReference type="NCBI Taxonomy" id="1490041"/>
    <lineage>
        <taxon>Bacteria</taxon>
        <taxon>Pseudomonadati</taxon>
        <taxon>Pseudomonadota</taxon>
        <taxon>Alphaproteobacteria</taxon>
        <taxon>Sphingomonadales</taxon>
        <taxon>Sphingomonadaceae</taxon>
        <taxon>Sphingorhabdus</taxon>
    </lineage>
</organism>
<keyword evidence="1" id="KW-0472">Membrane</keyword>
<dbReference type="PANTHER" id="PTHR32309:SF13">
    <property type="entry name" value="FERRIC ENTEROBACTIN TRANSPORT PROTEIN FEPE"/>
    <property type="match status" value="1"/>
</dbReference>
<sequence>MKRKLPEFVTRPRNRWIVYTIAAITLAILCVFPQPYLARAKILPQDNSSTGINAVLNSLAGQDGVFATFLSNRQAIDLYLAIARSSEIQDSVIKQLKLVGPGQPYSNAYDAKQDLQDKVTINSLTGGLIQIEVLSHDRNETEKLAQIYASAISDRIRSLGREQLSIKQNIVRERFGEATKRISDAETALENFRQRNKLSSNPDAELGAALSARAGVEAQIKATQVKIQTLQQFAGPENIDLISAQEELKALQQQLAGLGKPSVSAGIPNAVALTRTSNEYLALFRDYKYAQALYDIYSRFAEQIEVEELSSTTVANVQVVEKAHLQPGRQYNLPAIVLLLTLFLFVFFVEIYGPATGLWRNTKKHEPHDTHA</sequence>
<dbReference type="PANTHER" id="PTHR32309">
    <property type="entry name" value="TYROSINE-PROTEIN KINASE"/>
    <property type="match status" value="1"/>
</dbReference>
<dbReference type="EMBL" id="JBHSDH010000010">
    <property type="protein sequence ID" value="MFC4291155.1"/>
    <property type="molecule type" value="Genomic_DNA"/>
</dbReference>
<evidence type="ECO:0000313" key="3">
    <source>
        <dbReference type="Proteomes" id="UP001595887"/>
    </source>
</evidence>
<dbReference type="InterPro" id="IPR050445">
    <property type="entry name" value="Bact_polysacc_biosynth/exp"/>
</dbReference>
<comment type="caution">
    <text evidence="2">The sequence shown here is derived from an EMBL/GenBank/DDBJ whole genome shotgun (WGS) entry which is preliminary data.</text>
</comment>
<dbReference type="Proteomes" id="UP001595887">
    <property type="component" value="Unassembled WGS sequence"/>
</dbReference>
<keyword evidence="3" id="KW-1185">Reference proteome</keyword>
<accession>A0ABV8RE45</accession>